<protein>
    <recommendedName>
        <fullName evidence="6">tRNA pseudouridine synthase</fullName>
        <ecNumber evidence="6">5.4.99.12</ecNumber>
    </recommendedName>
</protein>
<gene>
    <name evidence="9" type="ORF">RR46_02926</name>
</gene>
<dbReference type="PANTHER" id="PTHR11142">
    <property type="entry name" value="PSEUDOURIDYLATE SYNTHASE"/>
    <property type="match status" value="1"/>
</dbReference>
<proteinExistence type="inferred from homology"/>
<dbReference type="PANTHER" id="PTHR11142:SF0">
    <property type="entry name" value="TRNA PSEUDOURIDINE SYNTHASE-LIKE 1"/>
    <property type="match status" value="1"/>
</dbReference>
<dbReference type="HAMAP" id="MF_00171">
    <property type="entry name" value="TruA"/>
    <property type="match status" value="1"/>
</dbReference>
<evidence type="ECO:0000256" key="4">
    <source>
        <dbReference type="ARBA" id="ARBA00022912"/>
    </source>
</evidence>
<dbReference type="PROSITE" id="PS50056">
    <property type="entry name" value="TYR_PHOSPHATASE_2"/>
    <property type="match status" value="1"/>
</dbReference>
<comment type="similarity">
    <text evidence="1 6">Belongs to the tRNA pseudouridine synthase TruA family.</text>
</comment>
<dbReference type="GO" id="GO:0160147">
    <property type="term" value="F:tRNA pseudouridine(38-40) synthase activity"/>
    <property type="evidence" value="ECO:0007669"/>
    <property type="project" value="UniProtKB-EC"/>
</dbReference>
<dbReference type="InterPro" id="IPR016130">
    <property type="entry name" value="Tyr_Pase_AS"/>
</dbReference>
<accession>A0A194Q466</accession>
<dbReference type="GO" id="GO:0004721">
    <property type="term" value="F:phosphoprotein phosphatase activity"/>
    <property type="evidence" value="ECO:0007669"/>
    <property type="project" value="UniProtKB-KW"/>
</dbReference>
<dbReference type="InterPro" id="IPR020095">
    <property type="entry name" value="PsdUridine_synth_TruA_C"/>
</dbReference>
<dbReference type="CDD" id="cd14498">
    <property type="entry name" value="DSP"/>
    <property type="match status" value="1"/>
</dbReference>
<sequence length="490" mass="56257">MKARYLTYFSYIGTKFRSSEKIWLKNGKNYPDPESIQGLMEIGLLKLRPLNYPNLTLSSRTDGGVHALNSSAHFDLERYGTNVYDPEYISNELNKFFYKIETSIYVKKCLRVSDEFSARFNAVSRTYLYRLAVLKPNIVLPESSIIASYLPIEEWKRCHFIRVPGFDIEKFKEGAKYLVGYHDFTTFMKFNKLTTHKQNRRFLQSFDVKPGRPLITSYSCTQDSVFDYWDIEIKGRSFVHNQIRRMVGTLISVAIGKIPPEEIKVMLQVPSKHSWHTFIQNCPPDGLYLCNVEYNPEDLVYQKENIVQQPNTESDKTVVTKVDGKRYIEGRQENIALPSNYGFIVDTKPDDVPVLIADYVYIGSQDCVADKVLKSYNITNVLSLGIDVDLSEVKHKYVECLDLPETDIVPVVKKSLPYIYDSVANKENILIHCNAGVSRTSMVAIAYLMSLGMEYDDAYRLVKSKRPAIQPNIGFTKQLKAINISQMSNL</sequence>
<dbReference type="Proteomes" id="UP000053268">
    <property type="component" value="Unassembled WGS sequence"/>
</dbReference>
<dbReference type="Gene3D" id="3.30.70.580">
    <property type="entry name" value="Pseudouridine synthase I, catalytic domain, N-terminal subdomain"/>
    <property type="match status" value="1"/>
</dbReference>
<dbReference type="InterPro" id="IPR020103">
    <property type="entry name" value="PsdUridine_synth_cat_dom_sf"/>
</dbReference>
<dbReference type="SUPFAM" id="SSF55120">
    <property type="entry name" value="Pseudouridine synthase"/>
    <property type="match status" value="1"/>
</dbReference>
<dbReference type="InterPro" id="IPR000387">
    <property type="entry name" value="Tyr_Pase_dom"/>
</dbReference>
<dbReference type="Pfam" id="PF01416">
    <property type="entry name" value="PseudoU_synth_1"/>
    <property type="match status" value="1"/>
</dbReference>
<keyword evidence="4" id="KW-0904">Protein phosphatase</keyword>
<feature type="domain" description="Tyrosine-protein phosphatase" evidence="7">
    <location>
        <begin position="352"/>
        <end position="488"/>
    </location>
</feature>
<dbReference type="InterPro" id="IPR001406">
    <property type="entry name" value="PsdUridine_synth_TruA"/>
</dbReference>
<comment type="catalytic activity">
    <reaction evidence="6">
        <text>uridine(38/39/40) in tRNA = pseudouridine(38/39/40) in tRNA</text>
        <dbReference type="Rhea" id="RHEA:22376"/>
        <dbReference type="Rhea" id="RHEA-COMP:10085"/>
        <dbReference type="Rhea" id="RHEA-COMP:10087"/>
        <dbReference type="ChEBI" id="CHEBI:65314"/>
        <dbReference type="ChEBI" id="CHEBI:65315"/>
        <dbReference type="EC" id="5.4.99.12"/>
    </reaction>
</comment>
<evidence type="ECO:0000259" key="8">
    <source>
        <dbReference type="PROSITE" id="PS50056"/>
    </source>
</evidence>
<dbReference type="PROSITE" id="PS00383">
    <property type="entry name" value="TYR_PHOSPHATASE_1"/>
    <property type="match status" value="1"/>
</dbReference>
<evidence type="ECO:0000256" key="1">
    <source>
        <dbReference type="ARBA" id="ARBA00009375"/>
    </source>
</evidence>
<dbReference type="GO" id="GO:0031119">
    <property type="term" value="P:tRNA pseudouridine synthesis"/>
    <property type="evidence" value="ECO:0007669"/>
    <property type="project" value="TreeGrafter"/>
</dbReference>
<dbReference type="EMBL" id="KQ459472">
    <property type="protein sequence ID" value="KPJ00139.1"/>
    <property type="molecule type" value="Genomic_DNA"/>
</dbReference>
<dbReference type="PROSITE" id="PS50054">
    <property type="entry name" value="TYR_PHOSPHATASE_DUAL"/>
    <property type="match status" value="1"/>
</dbReference>
<dbReference type="SMART" id="SM00195">
    <property type="entry name" value="DSPc"/>
    <property type="match status" value="1"/>
</dbReference>
<evidence type="ECO:0000256" key="3">
    <source>
        <dbReference type="ARBA" id="ARBA00022801"/>
    </source>
</evidence>
<dbReference type="InterPro" id="IPR020094">
    <property type="entry name" value="TruA/RsuA/RluB/E/F_N"/>
</dbReference>
<evidence type="ECO:0000313" key="9">
    <source>
        <dbReference type="EMBL" id="KPJ00139.1"/>
    </source>
</evidence>
<dbReference type="InterPro" id="IPR020422">
    <property type="entry name" value="TYR_PHOSPHATASE_DUAL_dom"/>
</dbReference>
<dbReference type="AlphaFoldDB" id="A0A194Q466"/>
<dbReference type="STRING" id="66420.A0A194Q466"/>
<name>A0A194Q466_PAPXU</name>
<dbReference type="Gene3D" id="3.90.190.10">
    <property type="entry name" value="Protein tyrosine phosphatase superfamily"/>
    <property type="match status" value="1"/>
</dbReference>
<evidence type="ECO:0000259" key="7">
    <source>
        <dbReference type="PROSITE" id="PS50054"/>
    </source>
</evidence>
<reference evidence="9 10" key="1">
    <citation type="journal article" date="2015" name="Nat. Commun.">
        <title>Outbred genome sequencing and CRISPR/Cas9 gene editing in butterflies.</title>
        <authorList>
            <person name="Li X."/>
            <person name="Fan D."/>
            <person name="Zhang W."/>
            <person name="Liu G."/>
            <person name="Zhang L."/>
            <person name="Zhao L."/>
            <person name="Fang X."/>
            <person name="Chen L."/>
            <person name="Dong Y."/>
            <person name="Chen Y."/>
            <person name="Ding Y."/>
            <person name="Zhao R."/>
            <person name="Feng M."/>
            <person name="Zhu Y."/>
            <person name="Feng Y."/>
            <person name="Jiang X."/>
            <person name="Zhu D."/>
            <person name="Xiang H."/>
            <person name="Feng X."/>
            <person name="Li S."/>
            <person name="Wang J."/>
            <person name="Zhang G."/>
            <person name="Kronforst M.R."/>
            <person name="Wang W."/>
        </authorList>
    </citation>
    <scope>NUCLEOTIDE SEQUENCE [LARGE SCALE GENOMIC DNA]</scope>
    <source>
        <strain evidence="9">Ya'a_city_454_Px</strain>
        <tissue evidence="9">Whole body</tissue>
    </source>
</reference>
<dbReference type="Gene3D" id="3.30.70.660">
    <property type="entry name" value="Pseudouridine synthase I, catalytic domain, C-terminal subdomain"/>
    <property type="match status" value="1"/>
</dbReference>
<feature type="domain" description="Tyrosine specific protein phosphatases" evidence="8">
    <location>
        <begin position="406"/>
        <end position="469"/>
    </location>
</feature>
<evidence type="ECO:0000256" key="5">
    <source>
        <dbReference type="ARBA" id="ARBA00023235"/>
    </source>
</evidence>
<dbReference type="InterPro" id="IPR029021">
    <property type="entry name" value="Prot-tyrosine_phosphatase-like"/>
</dbReference>
<dbReference type="InterPro" id="IPR020097">
    <property type="entry name" value="PsdUridine_synth_TruA_a/b_dom"/>
</dbReference>
<keyword evidence="3" id="KW-0378">Hydrolase</keyword>
<dbReference type="EC" id="5.4.99.12" evidence="6"/>
<organism evidence="9 10">
    <name type="scientific">Papilio xuthus</name>
    <name type="common">Asian swallowtail butterfly</name>
    <dbReference type="NCBI Taxonomy" id="66420"/>
    <lineage>
        <taxon>Eukaryota</taxon>
        <taxon>Metazoa</taxon>
        <taxon>Ecdysozoa</taxon>
        <taxon>Arthropoda</taxon>
        <taxon>Hexapoda</taxon>
        <taxon>Insecta</taxon>
        <taxon>Pterygota</taxon>
        <taxon>Neoptera</taxon>
        <taxon>Endopterygota</taxon>
        <taxon>Lepidoptera</taxon>
        <taxon>Glossata</taxon>
        <taxon>Ditrysia</taxon>
        <taxon>Papilionoidea</taxon>
        <taxon>Papilionidae</taxon>
        <taxon>Papilioninae</taxon>
        <taxon>Papilio</taxon>
    </lineage>
</organism>
<dbReference type="SUPFAM" id="SSF52799">
    <property type="entry name" value="(Phosphotyrosine protein) phosphatases II"/>
    <property type="match status" value="1"/>
</dbReference>
<dbReference type="GO" id="GO:0003723">
    <property type="term" value="F:RNA binding"/>
    <property type="evidence" value="ECO:0007669"/>
    <property type="project" value="InterPro"/>
</dbReference>
<keyword evidence="5 6" id="KW-0413">Isomerase</keyword>
<keyword evidence="2 6" id="KW-0819">tRNA processing</keyword>
<keyword evidence="10" id="KW-1185">Reference proteome</keyword>
<evidence type="ECO:0000256" key="6">
    <source>
        <dbReference type="RuleBase" id="RU003792"/>
    </source>
</evidence>
<dbReference type="Pfam" id="PF00782">
    <property type="entry name" value="DSPc"/>
    <property type="match status" value="1"/>
</dbReference>
<evidence type="ECO:0000256" key="2">
    <source>
        <dbReference type="ARBA" id="ARBA00022694"/>
    </source>
</evidence>
<evidence type="ECO:0000313" key="10">
    <source>
        <dbReference type="Proteomes" id="UP000053268"/>
    </source>
</evidence>
<dbReference type="InterPro" id="IPR000340">
    <property type="entry name" value="Dual-sp_phosphatase_cat-dom"/>
</dbReference>